<dbReference type="EMBL" id="BGPR01003749">
    <property type="protein sequence ID" value="GBM91966.1"/>
    <property type="molecule type" value="Genomic_DNA"/>
</dbReference>
<dbReference type="Proteomes" id="UP000499080">
    <property type="component" value="Unassembled WGS sequence"/>
</dbReference>
<evidence type="ECO:0000313" key="1">
    <source>
        <dbReference type="EMBL" id="GBM91966.1"/>
    </source>
</evidence>
<organism evidence="1 2">
    <name type="scientific">Araneus ventricosus</name>
    <name type="common">Orbweaver spider</name>
    <name type="synonym">Epeira ventricosa</name>
    <dbReference type="NCBI Taxonomy" id="182803"/>
    <lineage>
        <taxon>Eukaryota</taxon>
        <taxon>Metazoa</taxon>
        <taxon>Ecdysozoa</taxon>
        <taxon>Arthropoda</taxon>
        <taxon>Chelicerata</taxon>
        <taxon>Arachnida</taxon>
        <taxon>Araneae</taxon>
        <taxon>Araneomorphae</taxon>
        <taxon>Entelegynae</taxon>
        <taxon>Araneoidea</taxon>
        <taxon>Araneidae</taxon>
        <taxon>Araneus</taxon>
    </lineage>
</organism>
<evidence type="ECO:0000313" key="2">
    <source>
        <dbReference type="Proteomes" id="UP000499080"/>
    </source>
</evidence>
<keyword evidence="2" id="KW-1185">Reference proteome</keyword>
<reference evidence="1 2" key="1">
    <citation type="journal article" date="2019" name="Sci. Rep.">
        <title>Orb-weaving spider Araneus ventricosus genome elucidates the spidroin gene catalogue.</title>
        <authorList>
            <person name="Kono N."/>
            <person name="Nakamura H."/>
            <person name="Ohtoshi R."/>
            <person name="Moran D.A.P."/>
            <person name="Shinohara A."/>
            <person name="Yoshida Y."/>
            <person name="Fujiwara M."/>
            <person name="Mori M."/>
            <person name="Tomita M."/>
            <person name="Arakawa K."/>
        </authorList>
    </citation>
    <scope>NUCLEOTIDE SEQUENCE [LARGE SCALE GENOMIC DNA]</scope>
</reference>
<dbReference type="AlphaFoldDB" id="A0A4Y2JS34"/>
<sequence length="90" mass="10315">MTIAATAWILRSDFKRPSPAAAQPLLHEADACHYGRRISTAANIVFPSRNENPLTYPTASHRSTRDESRWESFTEYIIPLFRTSRLRRPA</sequence>
<proteinExistence type="predicted"/>
<name>A0A4Y2JS34_ARAVE</name>
<gene>
    <name evidence="1" type="ORF">AVEN_141705_1</name>
</gene>
<comment type="caution">
    <text evidence="1">The sequence shown here is derived from an EMBL/GenBank/DDBJ whole genome shotgun (WGS) entry which is preliminary data.</text>
</comment>
<accession>A0A4Y2JS34</accession>
<protein>
    <submittedName>
        <fullName evidence="1">Uncharacterized protein</fullName>
    </submittedName>
</protein>